<accession>A0ACC2PDT1</accession>
<comment type="caution">
    <text evidence="1">The sequence shown here is derived from an EMBL/GenBank/DDBJ whole genome shotgun (WGS) entry which is preliminary data.</text>
</comment>
<keyword evidence="2" id="KW-1185">Reference proteome</keyword>
<evidence type="ECO:0000313" key="2">
    <source>
        <dbReference type="Proteomes" id="UP001239111"/>
    </source>
</evidence>
<dbReference type="EMBL" id="CM056742">
    <property type="protein sequence ID" value="KAJ8681464.1"/>
    <property type="molecule type" value="Genomic_DNA"/>
</dbReference>
<organism evidence="1 2">
    <name type="scientific">Eretmocerus hayati</name>
    <dbReference type="NCBI Taxonomy" id="131215"/>
    <lineage>
        <taxon>Eukaryota</taxon>
        <taxon>Metazoa</taxon>
        <taxon>Ecdysozoa</taxon>
        <taxon>Arthropoda</taxon>
        <taxon>Hexapoda</taxon>
        <taxon>Insecta</taxon>
        <taxon>Pterygota</taxon>
        <taxon>Neoptera</taxon>
        <taxon>Endopterygota</taxon>
        <taxon>Hymenoptera</taxon>
        <taxon>Apocrita</taxon>
        <taxon>Proctotrupomorpha</taxon>
        <taxon>Chalcidoidea</taxon>
        <taxon>Aphelinidae</taxon>
        <taxon>Aphelininae</taxon>
        <taxon>Eretmocerus</taxon>
    </lineage>
</organism>
<gene>
    <name evidence="1" type="ORF">QAD02_017251</name>
</gene>
<proteinExistence type="predicted"/>
<sequence length="948" mass="105206">MATPESRCSCQATEDDIKSLSSHQVVDFLGPLGPAFSSSAPGSLQQHQKQRDEPQQQQELPDSADVVIIGGGVAGCGALYELAKRSQGGGGGLVLLERARLSSGTSWHSAGLVWSLRPSDVECELLARTRALLSELEPYSDDDDRAAGQLYHNNGGLFLAHSAERVLEYRRLAELGTALGIPAELVDARAARELFPPLAASDDPSLLGGLHCPLDGSVEPDALVRTLAQRAKRLGAQVVERCPVRRLLASGPVSSSQMWDHRRRGRRAVKGVETESGHVIKCKRVLIAAGAWSRHLARTLSLDIPLVPMKHAYVLTEPLPSLVRRGPGDRTSTPVPNVRDHDLAVYLKVHPGGGYLSAGGYETNPVVLRSVAKDFEFGLYELDWNVFNAHMQSMLSLVPELAKSGIKSTVCGPESFTPDHKPIMGEDPRCDGLFYSCGYNSAGMMLSGGCAEQIADWIRDTRPSKHMFSYDIRRFTPEQRKDVVWANERTHESYVKNYALVFPHDQPLGGRNFKVSPFHELLVEEGAVMEECQGWERPAWYLTKGRTAPVPQYDYYGSYGNPKHESNAYLQVLEQEHTFEFPSHHADIKEEVLACRNNVVLFDTSHFGKFYLCGSQAQQAADYIFTSETNSELNRIVYSCALNDRGGIESDCTFTWIPPGSSSPVDPIFKGNALYIVCGGSSSYHTWIHIHQAITKKEFDVTFHDATDQIGILSLQGPNSKKVLQSVVDENLDNLDLSPSKTQLLKVNDRLIRVLRVSFVGELGYELHIPSHSCEEVYHRIVEKGKPWNLKLAGYRSMLSMSCERGHHIWGSDIRVDDNPVEANLGYTCRESGEYLGCDAVENAKARGITKKLITVRVTEQIPMWGLETIFRNGEICGYLRRAEYAHTLGYNIGRAYIKHPEGDIITDDYVSSGNYEVQIMGKKYPAEIILENPLNSMKRPKNPSHDS</sequence>
<evidence type="ECO:0000313" key="1">
    <source>
        <dbReference type="EMBL" id="KAJ8681464.1"/>
    </source>
</evidence>
<name>A0ACC2PDT1_9HYME</name>
<reference evidence="1" key="1">
    <citation type="submission" date="2023-04" db="EMBL/GenBank/DDBJ databases">
        <title>A chromosome-level genome assembly of the parasitoid wasp Eretmocerus hayati.</title>
        <authorList>
            <person name="Zhong Y."/>
            <person name="Liu S."/>
            <person name="Liu Y."/>
        </authorList>
    </citation>
    <scope>NUCLEOTIDE SEQUENCE</scope>
    <source>
        <strain evidence="1">ZJU_SS_LIU_2023</strain>
    </source>
</reference>
<dbReference type="Proteomes" id="UP001239111">
    <property type="component" value="Chromosome 2"/>
</dbReference>
<protein>
    <submittedName>
        <fullName evidence="1">Uncharacterized protein</fullName>
    </submittedName>
</protein>